<sequence length="296" mass="34401">MLNFSSPKTIYIIGAIIFFLLFYSLFFSAPDDFLPESIVNIKEDSSLRYISKYLEENRIIRSRALFETFVIIWGGEKHIVPGDYLFENKLSVFEVARRVSKGERHLAPVKVTIPEGFNVLDISEVFTIKLPNFNEERFLVEGMKKEGYLFPDTYFFLVTDNEEDVLRSMNNNFEKKILPFESQIIISGKTEEEIIIMASLIEKESKGDIDREFISGILWKRLAMNMPLQVDAELDTYKTKGLPENPISNPGIKAIKAALYPKISDYLYYLHDEDGNVHYAKTFEEHKLNKQKYLKN</sequence>
<comment type="function">
    <text evidence="7">Functions as a peptidoglycan terminase that cleaves nascent peptidoglycan strands endolytically to terminate their elongation.</text>
</comment>
<dbReference type="GO" id="GO:0009252">
    <property type="term" value="P:peptidoglycan biosynthetic process"/>
    <property type="evidence" value="ECO:0007669"/>
    <property type="project" value="UniProtKB-UniRule"/>
</dbReference>
<evidence type="ECO:0000256" key="4">
    <source>
        <dbReference type="ARBA" id="ARBA00023136"/>
    </source>
</evidence>
<dbReference type="PANTHER" id="PTHR30518:SF2">
    <property type="entry name" value="ENDOLYTIC MUREIN TRANSGLYCOSYLASE"/>
    <property type="match status" value="1"/>
</dbReference>
<keyword evidence="2 7" id="KW-0812">Transmembrane</keyword>
<dbReference type="InterPro" id="IPR003770">
    <property type="entry name" value="MLTG-like"/>
</dbReference>
<keyword evidence="3 7" id="KW-1133">Transmembrane helix</keyword>
<evidence type="ECO:0000256" key="3">
    <source>
        <dbReference type="ARBA" id="ARBA00022989"/>
    </source>
</evidence>
<dbReference type="EC" id="4.2.2.29" evidence="7"/>
<evidence type="ECO:0000256" key="6">
    <source>
        <dbReference type="ARBA" id="ARBA00023316"/>
    </source>
</evidence>
<dbReference type="Gene3D" id="3.30.1490.480">
    <property type="entry name" value="Endolytic murein transglycosylase"/>
    <property type="match status" value="1"/>
</dbReference>
<dbReference type="GO" id="GO:0071555">
    <property type="term" value="P:cell wall organization"/>
    <property type="evidence" value="ECO:0007669"/>
    <property type="project" value="UniProtKB-KW"/>
</dbReference>
<name>A0A0G0EAB1_9BACT</name>
<feature type="site" description="Important for catalytic activity" evidence="7">
    <location>
        <position position="204"/>
    </location>
</feature>
<comment type="subcellular location">
    <subcellularLocation>
        <location evidence="7">Cell membrane</location>
        <topology evidence="7">Single-pass membrane protein</topology>
    </subcellularLocation>
</comment>
<comment type="caution">
    <text evidence="8">The sequence shown here is derived from an EMBL/GenBank/DDBJ whole genome shotgun (WGS) entry which is preliminary data.</text>
</comment>
<protein>
    <recommendedName>
        <fullName evidence="7">Endolytic murein transglycosylase</fullName>
        <ecNumber evidence="7">4.2.2.29</ecNumber>
    </recommendedName>
    <alternativeName>
        <fullName evidence="7">Peptidoglycan lytic transglycosylase</fullName>
    </alternativeName>
    <alternativeName>
        <fullName evidence="7">Peptidoglycan polymerization terminase</fullName>
    </alternativeName>
</protein>
<keyword evidence="6 7" id="KW-0961">Cell wall biogenesis/degradation</keyword>
<proteinExistence type="inferred from homology"/>
<keyword evidence="5 7" id="KW-0456">Lyase</keyword>
<evidence type="ECO:0000256" key="1">
    <source>
        <dbReference type="ARBA" id="ARBA00022475"/>
    </source>
</evidence>
<evidence type="ECO:0000256" key="5">
    <source>
        <dbReference type="ARBA" id="ARBA00023239"/>
    </source>
</evidence>
<evidence type="ECO:0000256" key="7">
    <source>
        <dbReference type="HAMAP-Rule" id="MF_02065"/>
    </source>
</evidence>
<keyword evidence="4 7" id="KW-0472">Membrane</keyword>
<dbReference type="EMBL" id="LBQE01000012">
    <property type="protein sequence ID" value="KKP72210.1"/>
    <property type="molecule type" value="Genomic_DNA"/>
</dbReference>
<evidence type="ECO:0000313" key="8">
    <source>
        <dbReference type="EMBL" id="KKP72210.1"/>
    </source>
</evidence>
<keyword evidence="1 7" id="KW-1003">Cell membrane</keyword>
<gene>
    <name evidence="7" type="primary">mltG</name>
    <name evidence="8" type="ORF">UR70_C0012G0021</name>
</gene>
<reference evidence="8 9" key="1">
    <citation type="journal article" date="2015" name="Nature">
        <title>rRNA introns, odd ribosomes, and small enigmatic genomes across a large radiation of phyla.</title>
        <authorList>
            <person name="Brown C.T."/>
            <person name="Hug L.A."/>
            <person name="Thomas B.C."/>
            <person name="Sharon I."/>
            <person name="Castelle C.J."/>
            <person name="Singh A."/>
            <person name="Wilkins M.J."/>
            <person name="Williams K.H."/>
            <person name="Banfield J.F."/>
        </authorList>
    </citation>
    <scope>NUCLEOTIDE SEQUENCE [LARGE SCALE GENOMIC DNA]</scope>
</reference>
<comment type="similarity">
    <text evidence="7">Belongs to the transglycosylase MltG family.</text>
</comment>
<dbReference type="Pfam" id="PF02618">
    <property type="entry name" value="YceG"/>
    <property type="match status" value="2"/>
</dbReference>
<dbReference type="GO" id="GO:0005886">
    <property type="term" value="C:plasma membrane"/>
    <property type="evidence" value="ECO:0007669"/>
    <property type="project" value="UniProtKB-SubCell"/>
</dbReference>
<organism evidence="8 9">
    <name type="scientific">Candidatus Nomurabacteria bacterium GW2011_GWB1_35_20</name>
    <dbReference type="NCBI Taxonomy" id="1618740"/>
    <lineage>
        <taxon>Bacteria</taxon>
        <taxon>Candidatus Nomuraibacteriota</taxon>
    </lineage>
</organism>
<comment type="catalytic activity">
    <reaction evidence="7">
        <text>a peptidoglycan chain = a peptidoglycan chain with N-acetyl-1,6-anhydromuramyl-[peptide] at the reducing end + a peptidoglycan chain with N-acetylglucosamine at the non-reducing end.</text>
        <dbReference type="EC" id="4.2.2.29"/>
    </reaction>
</comment>
<dbReference type="PATRIC" id="fig|1618740.3.peg.395"/>
<dbReference type="Proteomes" id="UP000034923">
    <property type="component" value="Unassembled WGS sequence"/>
</dbReference>
<dbReference type="GO" id="GO:0008932">
    <property type="term" value="F:lytic endotransglycosylase activity"/>
    <property type="evidence" value="ECO:0007669"/>
    <property type="project" value="UniProtKB-UniRule"/>
</dbReference>
<feature type="transmembrane region" description="Helical" evidence="7">
    <location>
        <begin position="9"/>
        <end position="29"/>
    </location>
</feature>
<evidence type="ECO:0000313" key="9">
    <source>
        <dbReference type="Proteomes" id="UP000034923"/>
    </source>
</evidence>
<accession>A0A0G0EAB1</accession>
<dbReference type="AlphaFoldDB" id="A0A0G0EAB1"/>
<dbReference type="PANTHER" id="PTHR30518">
    <property type="entry name" value="ENDOLYTIC MUREIN TRANSGLYCOSYLASE"/>
    <property type="match status" value="1"/>
</dbReference>
<dbReference type="HAMAP" id="MF_02065">
    <property type="entry name" value="MltG"/>
    <property type="match status" value="1"/>
</dbReference>
<evidence type="ECO:0000256" key="2">
    <source>
        <dbReference type="ARBA" id="ARBA00022692"/>
    </source>
</evidence>